<dbReference type="InterPro" id="IPR036291">
    <property type="entry name" value="NAD(P)-bd_dom_sf"/>
</dbReference>
<dbReference type="Pfam" id="PF13561">
    <property type="entry name" value="adh_short_C2"/>
    <property type="match status" value="1"/>
</dbReference>
<dbReference type="CDD" id="cd08940">
    <property type="entry name" value="HBDH_SDR_c"/>
    <property type="match status" value="1"/>
</dbReference>
<dbReference type="RefSeq" id="WP_085091943.1">
    <property type="nucleotide sequence ID" value="NZ_FXAK01000010.1"/>
</dbReference>
<evidence type="ECO:0000256" key="1">
    <source>
        <dbReference type="ARBA" id="ARBA00006484"/>
    </source>
</evidence>
<dbReference type="GO" id="GO:0003858">
    <property type="term" value="F:3-hydroxybutyrate dehydrogenase activity"/>
    <property type="evidence" value="ECO:0007669"/>
    <property type="project" value="InterPro"/>
</dbReference>
<dbReference type="NCBIfam" id="TIGR01963">
    <property type="entry name" value="PHB_DH"/>
    <property type="match status" value="1"/>
</dbReference>
<dbReference type="InterPro" id="IPR011294">
    <property type="entry name" value="3-OHbutyrate_DH"/>
</dbReference>
<dbReference type="InterPro" id="IPR002347">
    <property type="entry name" value="SDR_fam"/>
</dbReference>
<dbReference type="NCBIfam" id="NF009093">
    <property type="entry name" value="PRK12429.1"/>
    <property type="match status" value="1"/>
</dbReference>
<reference evidence="2 3" key="1">
    <citation type="submission" date="2017-04" db="EMBL/GenBank/DDBJ databases">
        <authorList>
            <person name="Afonso C.L."/>
            <person name="Miller P.J."/>
            <person name="Scott M.A."/>
            <person name="Spackman E."/>
            <person name="Goraichik I."/>
            <person name="Dimitrov K.M."/>
            <person name="Suarez D.L."/>
            <person name="Swayne D.E."/>
        </authorList>
    </citation>
    <scope>NUCLEOTIDE SEQUENCE [LARGE SCALE GENOMIC DNA]</scope>
    <source>
        <strain evidence="2 3">A2P</strain>
    </source>
</reference>
<evidence type="ECO:0000313" key="3">
    <source>
        <dbReference type="Proteomes" id="UP000192936"/>
    </source>
</evidence>
<evidence type="ECO:0000313" key="2">
    <source>
        <dbReference type="EMBL" id="SMF91124.1"/>
    </source>
</evidence>
<dbReference type="PRINTS" id="PR00081">
    <property type="entry name" value="GDHRDH"/>
</dbReference>
<name>A0A1X7HQG6_9PROT</name>
<dbReference type="PROSITE" id="PS00061">
    <property type="entry name" value="ADH_SHORT"/>
    <property type="match status" value="1"/>
</dbReference>
<protein>
    <submittedName>
        <fullName evidence="2">3-hydroxybutyrate dehydrogenase</fullName>
    </submittedName>
</protein>
<dbReference type="Gene3D" id="3.40.50.720">
    <property type="entry name" value="NAD(P)-binding Rossmann-like Domain"/>
    <property type="match status" value="1"/>
</dbReference>
<dbReference type="PRINTS" id="PR00080">
    <property type="entry name" value="SDRFAMILY"/>
</dbReference>
<dbReference type="SUPFAM" id="SSF51735">
    <property type="entry name" value="NAD(P)-binding Rossmann-fold domains"/>
    <property type="match status" value="1"/>
</dbReference>
<accession>A0A1X7HQG6</accession>
<proteinExistence type="inferred from homology"/>
<sequence length="262" mass="27310">MTNLKGKAALVTGSTSGIGLGIARQLAGQGADLMLNGFGDAGYIAELCRSLSTEFGVRVAHNGADMSKPEEIEAMVAATEEAYGRLDVLVNNAGIQHVAPVDAFPVERWDAVIAINLSAVFHGTRAALPGMKTRGWGRVINIASVHGLVASVNKSAYVAAKHGVIGLTKVTALELAETNITCNAICPGWVLTPLVQKQIDALAASRNLSVEDAGRELLSEKQPSKSFVTPEQLGELAVFLCSEAAGNMRGAALTMDGGWTAQ</sequence>
<dbReference type="InterPro" id="IPR050259">
    <property type="entry name" value="SDR"/>
</dbReference>
<dbReference type="InterPro" id="IPR020904">
    <property type="entry name" value="Sc_DH/Rdtase_CS"/>
</dbReference>
<dbReference type="EMBL" id="FXAK01000010">
    <property type="protein sequence ID" value="SMF91124.1"/>
    <property type="molecule type" value="Genomic_DNA"/>
</dbReference>
<organism evidence="2 3">
    <name type="scientific">Azospirillum oryzae</name>
    <dbReference type="NCBI Taxonomy" id="286727"/>
    <lineage>
        <taxon>Bacteria</taxon>
        <taxon>Pseudomonadati</taxon>
        <taxon>Pseudomonadota</taxon>
        <taxon>Alphaproteobacteria</taxon>
        <taxon>Rhodospirillales</taxon>
        <taxon>Azospirillaceae</taxon>
        <taxon>Azospirillum</taxon>
    </lineage>
</organism>
<dbReference type="FunFam" id="3.40.50.720:FF:000084">
    <property type="entry name" value="Short-chain dehydrogenase reductase"/>
    <property type="match status" value="1"/>
</dbReference>
<dbReference type="GO" id="GO:0032787">
    <property type="term" value="P:monocarboxylic acid metabolic process"/>
    <property type="evidence" value="ECO:0007669"/>
    <property type="project" value="UniProtKB-ARBA"/>
</dbReference>
<gene>
    <name evidence="2" type="ORF">SAMN02982917_0120</name>
</gene>
<comment type="similarity">
    <text evidence="1">Belongs to the short-chain dehydrogenases/reductases (SDR) family.</text>
</comment>
<dbReference type="AlphaFoldDB" id="A0A1X7HQG6"/>
<dbReference type="OrthoDB" id="7375193at2"/>
<dbReference type="PANTHER" id="PTHR42879:SF2">
    <property type="entry name" value="3-OXOACYL-[ACYL-CARRIER-PROTEIN] REDUCTASE FABG"/>
    <property type="match status" value="1"/>
</dbReference>
<dbReference type="Proteomes" id="UP000192936">
    <property type="component" value="Unassembled WGS sequence"/>
</dbReference>
<dbReference type="PANTHER" id="PTHR42879">
    <property type="entry name" value="3-OXOACYL-(ACYL-CARRIER-PROTEIN) REDUCTASE"/>
    <property type="match status" value="1"/>
</dbReference>
<dbReference type="STRING" id="286727.SAMN02982917_0120"/>